<reference evidence="1 2" key="1">
    <citation type="journal article" date="2018" name="Nat. Ecol. Evol.">
        <title>Pezizomycetes genomes reveal the molecular basis of ectomycorrhizal truffle lifestyle.</title>
        <authorList>
            <person name="Murat C."/>
            <person name="Payen T."/>
            <person name="Noel B."/>
            <person name="Kuo A."/>
            <person name="Morin E."/>
            <person name="Chen J."/>
            <person name="Kohler A."/>
            <person name="Krizsan K."/>
            <person name="Balestrini R."/>
            <person name="Da Silva C."/>
            <person name="Montanini B."/>
            <person name="Hainaut M."/>
            <person name="Levati E."/>
            <person name="Barry K.W."/>
            <person name="Belfiori B."/>
            <person name="Cichocki N."/>
            <person name="Clum A."/>
            <person name="Dockter R.B."/>
            <person name="Fauchery L."/>
            <person name="Guy J."/>
            <person name="Iotti M."/>
            <person name="Le Tacon F."/>
            <person name="Lindquist E.A."/>
            <person name="Lipzen A."/>
            <person name="Malagnac F."/>
            <person name="Mello A."/>
            <person name="Molinier V."/>
            <person name="Miyauchi S."/>
            <person name="Poulain J."/>
            <person name="Riccioni C."/>
            <person name="Rubini A."/>
            <person name="Sitrit Y."/>
            <person name="Splivallo R."/>
            <person name="Traeger S."/>
            <person name="Wang M."/>
            <person name="Zifcakova L."/>
            <person name="Wipf D."/>
            <person name="Zambonelli A."/>
            <person name="Paolocci F."/>
            <person name="Nowrousian M."/>
            <person name="Ottonello S."/>
            <person name="Baldrian P."/>
            <person name="Spatafora J.W."/>
            <person name="Henrissat B."/>
            <person name="Nagy L.G."/>
            <person name="Aury J.M."/>
            <person name="Wincker P."/>
            <person name="Grigoriev I.V."/>
            <person name="Bonfante P."/>
            <person name="Martin F.M."/>
        </authorList>
    </citation>
    <scope>NUCLEOTIDE SEQUENCE [LARGE SCALE GENOMIC DNA]</scope>
    <source>
        <strain evidence="1 2">RN42</strain>
    </source>
</reference>
<accession>A0A3N4I9P0</accession>
<dbReference type="Proteomes" id="UP000275078">
    <property type="component" value="Unassembled WGS sequence"/>
</dbReference>
<keyword evidence="2" id="KW-1185">Reference proteome</keyword>
<name>A0A3N4I9P0_ASCIM</name>
<evidence type="ECO:0000313" key="2">
    <source>
        <dbReference type="Proteomes" id="UP000275078"/>
    </source>
</evidence>
<organism evidence="1 2">
    <name type="scientific">Ascobolus immersus RN42</name>
    <dbReference type="NCBI Taxonomy" id="1160509"/>
    <lineage>
        <taxon>Eukaryota</taxon>
        <taxon>Fungi</taxon>
        <taxon>Dikarya</taxon>
        <taxon>Ascomycota</taxon>
        <taxon>Pezizomycotina</taxon>
        <taxon>Pezizomycetes</taxon>
        <taxon>Pezizales</taxon>
        <taxon>Ascobolaceae</taxon>
        <taxon>Ascobolus</taxon>
    </lineage>
</organism>
<dbReference type="AlphaFoldDB" id="A0A3N4I9P0"/>
<protein>
    <submittedName>
        <fullName evidence="1">Uncharacterized protein</fullName>
    </submittedName>
</protein>
<sequence>MSKSYPLGHVSKHGFFECRFYSEVSFRFTAHHLYLHCRTSSTITRPRQSCRFFFRSAFNIITRRRSCQTIANETLLIGQQARYQQTKASNLQLHLKVIRGKILNALAWILAGSQVRIHPHLANHVKRRRCNCPVCRNHTVQSQLSTKHTRGAAELGPIDLECLGCLSSTILSLGDDLHMYGNAG</sequence>
<dbReference type="EMBL" id="ML119684">
    <property type="protein sequence ID" value="RPA80850.1"/>
    <property type="molecule type" value="Genomic_DNA"/>
</dbReference>
<evidence type="ECO:0000313" key="1">
    <source>
        <dbReference type="EMBL" id="RPA80850.1"/>
    </source>
</evidence>
<proteinExistence type="predicted"/>
<gene>
    <name evidence="1" type="ORF">BJ508DRAFT_123680</name>
</gene>